<gene>
    <name evidence="2" type="ORF">LMG26411_01199</name>
</gene>
<feature type="compositionally biased region" description="Basic and acidic residues" evidence="1">
    <location>
        <begin position="9"/>
        <end position="18"/>
    </location>
</feature>
<protein>
    <submittedName>
        <fullName evidence="2">Uncharacterized protein</fullName>
    </submittedName>
</protein>
<evidence type="ECO:0000313" key="2">
    <source>
        <dbReference type="EMBL" id="CAG2136130.1"/>
    </source>
</evidence>
<feature type="region of interest" description="Disordered" evidence="1">
    <location>
        <begin position="1"/>
        <end position="56"/>
    </location>
</feature>
<comment type="caution">
    <text evidence="2">The sequence shown here is derived from an EMBL/GenBank/DDBJ whole genome shotgun (WGS) entry which is preliminary data.</text>
</comment>
<evidence type="ECO:0000256" key="1">
    <source>
        <dbReference type="SAM" id="MobiDB-lite"/>
    </source>
</evidence>
<dbReference type="RefSeq" id="WP_211952390.1">
    <property type="nucleotide sequence ID" value="NZ_CAJPVI010000005.1"/>
</dbReference>
<keyword evidence="3" id="KW-1185">Reference proteome</keyword>
<feature type="compositionally biased region" description="Basic and acidic residues" evidence="1">
    <location>
        <begin position="47"/>
        <end position="56"/>
    </location>
</feature>
<sequence length="56" mass="5925">MNSDAMTRPAEEHKRDSGAVEPQGGDLVPRYNGGMPYGGVPQPVEANKNDATRAGQ</sequence>
<evidence type="ECO:0000313" key="3">
    <source>
        <dbReference type="Proteomes" id="UP000672657"/>
    </source>
</evidence>
<dbReference type="Proteomes" id="UP000672657">
    <property type="component" value="Unassembled WGS sequence"/>
</dbReference>
<reference evidence="2 3" key="1">
    <citation type="submission" date="2021-03" db="EMBL/GenBank/DDBJ databases">
        <authorList>
            <person name="Peeters C."/>
        </authorList>
    </citation>
    <scope>NUCLEOTIDE SEQUENCE [LARGE SCALE GENOMIC DNA]</scope>
    <source>
        <strain evidence="2 3">LMG 26411</strain>
    </source>
</reference>
<name>A0ABN7PUD9_9BURK</name>
<accession>A0ABN7PUD9</accession>
<dbReference type="EMBL" id="CAJPVI010000005">
    <property type="protein sequence ID" value="CAG2136130.1"/>
    <property type="molecule type" value="Genomic_DNA"/>
</dbReference>
<organism evidence="2 3">
    <name type="scientific">Cupriavidus numazuensis</name>
    <dbReference type="NCBI Taxonomy" id="221992"/>
    <lineage>
        <taxon>Bacteria</taxon>
        <taxon>Pseudomonadati</taxon>
        <taxon>Pseudomonadota</taxon>
        <taxon>Betaproteobacteria</taxon>
        <taxon>Burkholderiales</taxon>
        <taxon>Burkholderiaceae</taxon>
        <taxon>Cupriavidus</taxon>
    </lineage>
</organism>
<proteinExistence type="predicted"/>